<feature type="transmembrane region" description="Helical" evidence="8">
    <location>
        <begin position="486"/>
        <end position="512"/>
    </location>
</feature>
<organism evidence="11">
    <name type="scientific">Capsala pricei</name>
    <dbReference type="NCBI Taxonomy" id="651779"/>
    <lineage>
        <taxon>Eukaryota</taxon>
        <taxon>Metazoa</taxon>
        <taxon>Spiralia</taxon>
        <taxon>Lophotrochozoa</taxon>
        <taxon>Platyhelminthes</taxon>
        <taxon>Monogenea</taxon>
        <taxon>Monopisthocotylea</taxon>
        <taxon>Capsalidea</taxon>
        <taxon>Capsalidae</taxon>
        <taxon>Capsala</taxon>
    </lineage>
</organism>
<feature type="transmembrane region" description="Helical" evidence="8">
    <location>
        <begin position="47"/>
        <end position="64"/>
    </location>
</feature>
<dbReference type="GO" id="GO:0016020">
    <property type="term" value="C:membrane"/>
    <property type="evidence" value="ECO:0007669"/>
    <property type="project" value="UniProtKB-SubCell"/>
</dbReference>
<feature type="transmembrane region" description="Helical" evidence="8">
    <location>
        <begin position="340"/>
        <end position="362"/>
    </location>
</feature>
<evidence type="ECO:0000256" key="4">
    <source>
        <dbReference type="ARBA" id="ARBA00022989"/>
    </source>
</evidence>
<dbReference type="GO" id="GO:0003954">
    <property type="term" value="F:NADH dehydrogenase activity"/>
    <property type="evidence" value="ECO:0007669"/>
    <property type="project" value="TreeGrafter"/>
</dbReference>
<comment type="subcellular location">
    <subcellularLocation>
        <location evidence="1">Membrane</location>
        <topology evidence="1">Multi-pass membrane protein</topology>
    </subcellularLocation>
</comment>
<evidence type="ECO:0000259" key="10">
    <source>
        <dbReference type="Pfam" id="PF00361"/>
    </source>
</evidence>
<comment type="catalytic activity">
    <reaction evidence="7">
        <text>a ubiquinone + NADH + 5 H(+)(in) = a ubiquinol + NAD(+) + 4 H(+)(out)</text>
        <dbReference type="Rhea" id="RHEA:29091"/>
        <dbReference type="Rhea" id="RHEA-COMP:9565"/>
        <dbReference type="Rhea" id="RHEA-COMP:9566"/>
        <dbReference type="ChEBI" id="CHEBI:15378"/>
        <dbReference type="ChEBI" id="CHEBI:16389"/>
        <dbReference type="ChEBI" id="CHEBI:17976"/>
        <dbReference type="ChEBI" id="CHEBI:57540"/>
        <dbReference type="ChEBI" id="CHEBI:57945"/>
        <dbReference type="EC" id="7.1.1.2"/>
    </reaction>
</comment>
<dbReference type="PRINTS" id="PR01434">
    <property type="entry name" value="NADHDHGNASE5"/>
</dbReference>
<evidence type="ECO:0000256" key="7">
    <source>
        <dbReference type="ARBA" id="ARBA00049551"/>
    </source>
</evidence>
<protein>
    <recommendedName>
        <fullName evidence="2">NADH:ubiquinone reductase (H(+)-translocating)</fullName>
        <ecNumber evidence="2">7.1.1.2</ecNumber>
    </recommendedName>
    <alternativeName>
        <fullName evidence="6">NADH dehydrogenase subunit 5</fullName>
    </alternativeName>
</protein>
<evidence type="ECO:0000256" key="3">
    <source>
        <dbReference type="ARBA" id="ARBA00022692"/>
    </source>
</evidence>
<keyword evidence="4 8" id="KW-1133">Transmembrane helix</keyword>
<proteinExistence type="predicted"/>
<keyword evidence="5 8" id="KW-0472">Membrane</keyword>
<evidence type="ECO:0000313" key="11">
    <source>
        <dbReference type="EMBL" id="QIK50406.1"/>
    </source>
</evidence>
<evidence type="ECO:0000256" key="6">
    <source>
        <dbReference type="ARBA" id="ARBA00031027"/>
    </source>
</evidence>
<feature type="domain" description="NADH:quinone oxidoreductase/Mrp antiporter transmembrane" evidence="10">
    <location>
        <begin position="88"/>
        <end position="353"/>
    </location>
</feature>
<feature type="transmembrane region" description="Helical" evidence="8">
    <location>
        <begin position="152"/>
        <end position="175"/>
    </location>
</feature>
<feature type="transmembrane region" description="Helical" evidence="8">
    <location>
        <begin position="71"/>
        <end position="88"/>
    </location>
</feature>
<evidence type="ECO:0000256" key="9">
    <source>
        <dbReference type="SAM" id="SignalP"/>
    </source>
</evidence>
<dbReference type="Pfam" id="PF00361">
    <property type="entry name" value="Proton_antipo_M"/>
    <property type="match status" value="1"/>
</dbReference>
<keyword evidence="3 8" id="KW-0812">Transmembrane</keyword>
<feature type="chain" id="PRO_5026290571" description="NADH:ubiquinone reductase (H(+)-translocating)" evidence="9">
    <location>
        <begin position="19"/>
        <end position="513"/>
    </location>
</feature>
<geneLocation type="mitochondrion" evidence="11"/>
<evidence type="ECO:0000256" key="1">
    <source>
        <dbReference type="ARBA" id="ARBA00004141"/>
    </source>
</evidence>
<sequence length="513" mass="58123">MSLLFVSFFLLFLFGLNAYLGFSINISNHGSFILSYSLDLGSNYCLLMLFFCVSISFLFSLHYFTWAYNHLNSIISLFVCVMVYLVLSSDLFNTLIGWEYLGFISFLLILFYSTYDTVRASNTTLISSRFGDVGLFLIIGLSFKYFDYPLWLFVFCFFLVVSTKSACIPFTSWLLEAMRAPTPVSCLVHSSTLVAAGIWFLYNYGYLFSGGSNIYLLLPCIITVILSSISSLFFLDVKKLVALSTCNNISWCVIYYCLGFSELCLIQLFSHGVAKCMLFCVVGDLLSSSGANQINSGLFSSLNQNNFSSFIPCLLILFVSGLPFQGVFFSKHFLLGSNSYSFNSVLIILVYTCVLLTYFYSFRLFMLVSNIFSGQSSGFQHSFFFLGGLFLIGCLFNFYLSFSLEESLPLFYYFSLLVIFCQIIGCIGGWILNSNLSYPFSSVLYGQDSLVSLSSLYFSFLWNSLFYISNFRLERYFSIFLSNLNIYSLGFGGIIQLNIFFCFMLVSLCVLLI</sequence>
<dbReference type="GO" id="GO:0015990">
    <property type="term" value="P:electron transport coupled proton transport"/>
    <property type="evidence" value="ECO:0007669"/>
    <property type="project" value="TreeGrafter"/>
</dbReference>
<reference evidence="11" key="1">
    <citation type="submission" date="2019-11" db="EMBL/GenBank/DDBJ databases">
        <authorList>
            <person name="Yang C."/>
        </authorList>
    </citation>
    <scope>NUCLEOTIDE SEQUENCE</scope>
    <source>
        <tissue evidence="11">Muscle</tissue>
    </source>
</reference>
<dbReference type="GO" id="GO:0042773">
    <property type="term" value="P:ATP synthesis coupled electron transport"/>
    <property type="evidence" value="ECO:0007669"/>
    <property type="project" value="InterPro"/>
</dbReference>
<feature type="transmembrane region" description="Helical" evidence="8">
    <location>
        <begin position="214"/>
        <end position="235"/>
    </location>
</feature>
<evidence type="ECO:0000256" key="8">
    <source>
        <dbReference type="SAM" id="Phobius"/>
    </source>
</evidence>
<keyword evidence="11" id="KW-0496">Mitochondrion</keyword>
<dbReference type="PANTHER" id="PTHR42829">
    <property type="entry name" value="NADH-UBIQUINONE OXIDOREDUCTASE CHAIN 5"/>
    <property type="match status" value="1"/>
</dbReference>
<dbReference type="AlphaFoldDB" id="A0A6G7WE32"/>
<name>A0A6G7WE32_9PLAT</name>
<feature type="transmembrane region" description="Helical" evidence="8">
    <location>
        <begin position="444"/>
        <end position="466"/>
    </location>
</feature>
<feature type="transmembrane region" description="Helical" evidence="8">
    <location>
        <begin position="410"/>
        <end position="432"/>
    </location>
</feature>
<dbReference type="GO" id="GO:0008137">
    <property type="term" value="F:NADH dehydrogenase (ubiquinone) activity"/>
    <property type="evidence" value="ECO:0007669"/>
    <property type="project" value="UniProtKB-EC"/>
</dbReference>
<dbReference type="InterPro" id="IPR001750">
    <property type="entry name" value="ND/Mrp_TM"/>
</dbReference>
<feature type="transmembrane region" description="Helical" evidence="8">
    <location>
        <begin position="307"/>
        <end position="328"/>
    </location>
</feature>
<dbReference type="PANTHER" id="PTHR42829:SF2">
    <property type="entry name" value="NADH-UBIQUINONE OXIDOREDUCTASE CHAIN 5"/>
    <property type="match status" value="1"/>
</dbReference>
<evidence type="ECO:0000256" key="2">
    <source>
        <dbReference type="ARBA" id="ARBA00012944"/>
    </source>
</evidence>
<dbReference type="EMBL" id="MN746360">
    <property type="protein sequence ID" value="QIK50406.1"/>
    <property type="molecule type" value="Genomic_DNA"/>
</dbReference>
<accession>A0A6G7WE32</accession>
<dbReference type="EC" id="7.1.1.2" evidence="2"/>
<gene>
    <name evidence="11" type="primary">nad5</name>
</gene>
<dbReference type="InterPro" id="IPR003945">
    <property type="entry name" value="NU5C-like"/>
</dbReference>
<feature type="signal peptide" evidence="9">
    <location>
        <begin position="1"/>
        <end position="18"/>
    </location>
</feature>
<evidence type="ECO:0000256" key="5">
    <source>
        <dbReference type="ARBA" id="ARBA00023136"/>
    </source>
</evidence>
<feature type="transmembrane region" description="Helical" evidence="8">
    <location>
        <begin position="383"/>
        <end position="404"/>
    </location>
</feature>
<feature type="transmembrane region" description="Helical" evidence="8">
    <location>
        <begin position="182"/>
        <end position="202"/>
    </location>
</feature>
<feature type="transmembrane region" description="Helical" evidence="8">
    <location>
        <begin position="100"/>
        <end position="118"/>
    </location>
</feature>
<keyword evidence="9" id="KW-0732">Signal</keyword>